<evidence type="ECO:0000259" key="1">
    <source>
        <dbReference type="SMART" id="SM01321"/>
    </source>
</evidence>
<feature type="domain" description="Transposase IS200-like" evidence="1">
    <location>
        <begin position="5"/>
        <end position="119"/>
    </location>
</feature>
<evidence type="ECO:0000313" key="2">
    <source>
        <dbReference type="EMBL" id="TCD08376.1"/>
    </source>
</evidence>
<dbReference type="OrthoDB" id="9797997at2"/>
<dbReference type="EMBL" id="SJSN01000009">
    <property type="protein sequence ID" value="TCD08376.1"/>
    <property type="molecule type" value="Genomic_DNA"/>
</dbReference>
<dbReference type="PANTHER" id="PTHR33360">
    <property type="entry name" value="TRANSPOSASE FOR INSERTION SEQUENCE ELEMENT IS200"/>
    <property type="match status" value="1"/>
</dbReference>
<dbReference type="NCBIfam" id="NF033573">
    <property type="entry name" value="transpos_IS200"/>
    <property type="match status" value="1"/>
</dbReference>
<dbReference type="SMART" id="SM01321">
    <property type="entry name" value="Y1_Tnp"/>
    <property type="match status" value="1"/>
</dbReference>
<dbReference type="GO" id="GO:0006313">
    <property type="term" value="P:DNA transposition"/>
    <property type="evidence" value="ECO:0007669"/>
    <property type="project" value="InterPro"/>
</dbReference>
<dbReference type="InterPro" id="IPR002686">
    <property type="entry name" value="Transposase_17"/>
</dbReference>
<dbReference type="InterPro" id="IPR036515">
    <property type="entry name" value="Transposase_17_sf"/>
</dbReference>
<dbReference type="Gene3D" id="3.30.70.1290">
    <property type="entry name" value="Transposase IS200-like"/>
    <property type="match status" value="1"/>
</dbReference>
<dbReference type="Pfam" id="PF01797">
    <property type="entry name" value="Y1_Tnp"/>
    <property type="match status" value="1"/>
</dbReference>
<accession>A0A4R0NZP2</accession>
<dbReference type="PANTHER" id="PTHR33360:SF2">
    <property type="entry name" value="TRANSPOSASE FOR INSERTION SEQUENCE ELEMENT IS200"/>
    <property type="match status" value="1"/>
</dbReference>
<reference evidence="2 3" key="1">
    <citation type="submission" date="2019-02" db="EMBL/GenBank/DDBJ databases">
        <title>Pedobacter sp. RP-3-11 sp. nov., isolated from Arctic soil.</title>
        <authorList>
            <person name="Dahal R.H."/>
        </authorList>
    </citation>
    <scope>NUCLEOTIDE SEQUENCE [LARGE SCALE GENOMIC DNA]</scope>
    <source>
        <strain evidence="2 3">RP-3-11</strain>
    </source>
</reference>
<keyword evidence="3" id="KW-1185">Reference proteome</keyword>
<organism evidence="2 3">
    <name type="scientific">Pedobacter frigidisoli</name>
    <dbReference type="NCBI Taxonomy" id="2530455"/>
    <lineage>
        <taxon>Bacteria</taxon>
        <taxon>Pseudomonadati</taxon>
        <taxon>Bacteroidota</taxon>
        <taxon>Sphingobacteriia</taxon>
        <taxon>Sphingobacteriales</taxon>
        <taxon>Sphingobacteriaceae</taxon>
        <taxon>Pedobacter</taxon>
    </lineage>
</organism>
<dbReference type="SUPFAM" id="SSF143422">
    <property type="entry name" value="Transposase IS200-like"/>
    <property type="match status" value="1"/>
</dbReference>
<proteinExistence type="predicted"/>
<comment type="caution">
    <text evidence="2">The sequence shown here is derived from an EMBL/GenBank/DDBJ whole genome shotgun (WGS) entry which is preliminary data.</text>
</comment>
<gene>
    <name evidence="2" type="primary">tnpA</name>
    <name evidence="2" type="ORF">EZ449_13320</name>
</gene>
<evidence type="ECO:0000313" key="3">
    <source>
        <dbReference type="Proteomes" id="UP000291485"/>
    </source>
</evidence>
<sequence>MPNTYTRLHIHFVFAVKYRKSIILSDWEDSLHKYITGIVQNNEHKMLAINSMPDHLHMFVGLNPKQSISDLMRLVKGDSSEFVNTQGFTNQKFQWQEGYGAFSNSYSQIDAVVKYILNQKEHHKKKDFKTEYISILRDNKIDYDDKYLFKDLLDT</sequence>
<dbReference type="RefSeq" id="WP_131559554.1">
    <property type="nucleotide sequence ID" value="NZ_SJSN01000009.1"/>
</dbReference>
<dbReference type="AlphaFoldDB" id="A0A4R0NZP2"/>
<protein>
    <submittedName>
        <fullName evidence="2">IS200/IS605 family transposase</fullName>
    </submittedName>
</protein>
<dbReference type="Proteomes" id="UP000291485">
    <property type="component" value="Unassembled WGS sequence"/>
</dbReference>
<name>A0A4R0NZP2_9SPHI</name>
<dbReference type="GO" id="GO:0004803">
    <property type="term" value="F:transposase activity"/>
    <property type="evidence" value="ECO:0007669"/>
    <property type="project" value="InterPro"/>
</dbReference>
<dbReference type="GO" id="GO:0003677">
    <property type="term" value="F:DNA binding"/>
    <property type="evidence" value="ECO:0007669"/>
    <property type="project" value="InterPro"/>
</dbReference>